<evidence type="ECO:0000313" key="6">
    <source>
        <dbReference type="Proteomes" id="UP000054387"/>
    </source>
</evidence>
<reference evidence="5 6" key="1">
    <citation type="submission" date="2015-12" db="EMBL/GenBank/DDBJ databases">
        <title>Haloprofundus marisrubri gen. nov., sp. nov., an extremely halophilic archaeon isolated from the Discovery deep brine-seawater interface in the Red Sea.</title>
        <authorList>
            <person name="Zhang G."/>
            <person name="Stingl U."/>
            <person name="Rashid M."/>
        </authorList>
    </citation>
    <scope>NUCLEOTIDE SEQUENCE [LARGE SCALE GENOMIC DNA]</scope>
    <source>
        <strain evidence="5 6">SB9</strain>
    </source>
</reference>
<sequence length="214" mass="23526">MRRVSFEAEYPTELAHPIHRELSETEGVTRIELLAWSPAGRVKTLLWFDGDESAVRRLLAAVESLVTASLVSGSDGTYAFLDQTVYELADEVMDVVSRSQVVFLPPVTFLDFGAARFDAVGESDQLATLYDALRDVVPTSIRRVHDFERQHSPMGLTDRQRTALDVAVDVGYYAVPRTGSVADVAAELDCATSTAGELLRRAEATVVADYVRSQ</sequence>
<accession>A0A0W1R9B8</accession>
<feature type="domain" description="HTH bat-type" evidence="3">
    <location>
        <begin position="156"/>
        <end position="207"/>
    </location>
</feature>
<comment type="caution">
    <text evidence="5">The sequence shown here is derived from an EMBL/GenBank/DDBJ whole genome shotgun (WGS) entry which is preliminary data.</text>
</comment>
<dbReference type="Pfam" id="PF04967">
    <property type="entry name" value="HTH_10"/>
    <property type="match status" value="1"/>
</dbReference>
<dbReference type="Pfam" id="PF24278">
    <property type="entry name" value="HVO_0513_N"/>
    <property type="match status" value="1"/>
</dbReference>
<evidence type="ECO:0000313" key="5">
    <source>
        <dbReference type="EMBL" id="KTG09301.1"/>
    </source>
</evidence>
<dbReference type="OrthoDB" id="27447at2157"/>
<keyword evidence="1" id="KW-0805">Transcription regulation</keyword>
<evidence type="ECO:0000256" key="2">
    <source>
        <dbReference type="ARBA" id="ARBA00023163"/>
    </source>
</evidence>
<feature type="domain" description="HVO-0513-like N-terminal" evidence="4">
    <location>
        <begin position="16"/>
        <end position="144"/>
    </location>
</feature>
<organism evidence="5 6">
    <name type="scientific">Haloprofundus marisrubri</name>
    <dbReference type="NCBI Taxonomy" id="1514971"/>
    <lineage>
        <taxon>Archaea</taxon>
        <taxon>Methanobacteriati</taxon>
        <taxon>Methanobacteriota</taxon>
        <taxon>Stenosarchaea group</taxon>
        <taxon>Halobacteria</taxon>
        <taxon>Halobacteriales</taxon>
        <taxon>Haloferacaceae</taxon>
        <taxon>Haloprofundus</taxon>
    </lineage>
</organism>
<name>A0A0W1R9B8_9EURY</name>
<keyword evidence="2" id="KW-0804">Transcription</keyword>
<dbReference type="Proteomes" id="UP000054387">
    <property type="component" value="Unassembled WGS sequence"/>
</dbReference>
<dbReference type="AlphaFoldDB" id="A0A0W1R9B8"/>
<dbReference type="EMBL" id="LOPU01000029">
    <property type="protein sequence ID" value="KTG09301.1"/>
    <property type="molecule type" value="Genomic_DNA"/>
</dbReference>
<evidence type="ECO:0000259" key="3">
    <source>
        <dbReference type="Pfam" id="PF04967"/>
    </source>
</evidence>
<proteinExistence type="predicted"/>
<evidence type="ECO:0000256" key="1">
    <source>
        <dbReference type="ARBA" id="ARBA00023015"/>
    </source>
</evidence>
<dbReference type="PANTHER" id="PTHR34236:SF1">
    <property type="entry name" value="DIMETHYL SULFOXIDE REDUCTASE TRANSCRIPTIONAL ACTIVATOR"/>
    <property type="match status" value="1"/>
</dbReference>
<dbReference type="PANTHER" id="PTHR34236">
    <property type="entry name" value="DIMETHYL SULFOXIDE REDUCTASE TRANSCRIPTIONAL ACTIVATOR"/>
    <property type="match status" value="1"/>
</dbReference>
<dbReference type="RefSeq" id="WP_058582453.1">
    <property type="nucleotide sequence ID" value="NZ_LOPU01000029.1"/>
</dbReference>
<keyword evidence="6" id="KW-1185">Reference proteome</keyword>
<dbReference type="InterPro" id="IPR007050">
    <property type="entry name" value="HTH_bacterioopsin"/>
</dbReference>
<dbReference type="InterPro" id="IPR056493">
    <property type="entry name" value="HVO_0513_N"/>
</dbReference>
<protein>
    <submittedName>
        <fullName evidence="5">Bacterio-opsin activator</fullName>
    </submittedName>
</protein>
<evidence type="ECO:0000259" key="4">
    <source>
        <dbReference type="Pfam" id="PF24278"/>
    </source>
</evidence>
<gene>
    <name evidence="5" type="ORF">AUR64_16095</name>
</gene>